<comment type="caution">
    <text evidence="7">The sequence shown here is derived from an EMBL/GenBank/DDBJ whole genome shotgun (WGS) entry which is preliminary data.</text>
</comment>
<organism evidence="7 8">
    <name type="scientific">Mucilaginibacter angelicae</name>
    <dbReference type="NCBI Taxonomy" id="869718"/>
    <lineage>
        <taxon>Bacteria</taxon>
        <taxon>Pseudomonadati</taxon>
        <taxon>Bacteroidota</taxon>
        <taxon>Sphingobacteriia</taxon>
        <taxon>Sphingobacteriales</taxon>
        <taxon>Sphingobacteriaceae</taxon>
        <taxon>Mucilaginibacter</taxon>
    </lineage>
</organism>
<dbReference type="GO" id="GO:0016787">
    <property type="term" value="F:hydrolase activity"/>
    <property type="evidence" value="ECO:0007669"/>
    <property type="project" value="UniProtKB-KW"/>
</dbReference>
<dbReference type="Proteomes" id="UP001589828">
    <property type="component" value="Unassembled WGS sequence"/>
</dbReference>
<dbReference type="Pfam" id="PF14509">
    <property type="entry name" value="GH97_C"/>
    <property type="match status" value="1"/>
</dbReference>
<feature type="domain" description="Glycosyl-hydrolase 97 N-terminal" evidence="5">
    <location>
        <begin position="41"/>
        <end position="292"/>
    </location>
</feature>
<dbReference type="InterPro" id="IPR029486">
    <property type="entry name" value="GH97_N"/>
</dbReference>
<dbReference type="Pfam" id="PF10566">
    <property type="entry name" value="Glyco_hydro_97"/>
    <property type="match status" value="1"/>
</dbReference>
<keyword evidence="7" id="KW-0378">Hydrolase</keyword>
<dbReference type="RefSeq" id="WP_377025814.1">
    <property type="nucleotide sequence ID" value="NZ_JBHLTS010000077.1"/>
</dbReference>
<evidence type="ECO:0000259" key="6">
    <source>
        <dbReference type="Pfam" id="PF14509"/>
    </source>
</evidence>
<gene>
    <name evidence="7" type="ORF">ACFFGT_27995</name>
</gene>
<evidence type="ECO:0000256" key="1">
    <source>
        <dbReference type="ARBA" id="ARBA00001913"/>
    </source>
</evidence>
<dbReference type="InterPro" id="IPR019563">
    <property type="entry name" value="GH97_catalytic"/>
</dbReference>
<dbReference type="PANTHER" id="PTHR35803">
    <property type="entry name" value="GLUCAN 1,4-ALPHA-GLUCOSIDASE SUSB-RELATED"/>
    <property type="match status" value="1"/>
</dbReference>
<dbReference type="InterPro" id="IPR052720">
    <property type="entry name" value="Glycosyl_hydrolase_97"/>
</dbReference>
<evidence type="ECO:0000313" key="8">
    <source>
        <dbReference type="Proteomes" id="UP001589828"/>
    </source>
</evidence>
<evidence type="ECO:0000256" key="3">
    <source>
        <dbReference type="ARBA" id="ARBA00022837"/>
    </source>
</evidence>
<proteinExistence type="predicted"/>
<accession>A0ABV6LF78</accession>
<dbReference type="SUPFAM" id="SSF51445">
    <property type="entry name" value="(Trans)glycosidases"/>
    <property type="match status" value="1"/>
</dbReference>
<dbReference type="PANTHER" id="PTHR35803:SF3">
    <property type="entry name" value="ALPHA-GLUCOSIDASE"/>
    <property type="match status" value="1"/>
</dbReference>
<sequence>MQTNISFPSQLNSSFGRILICLSFLICLATAAGAQALISRVQSPDGFTEAQFRLDKQGKLCYRLICDKRVIVNWSRLGIKTDGPSLDSLVSISASGQHRVEEKFPWPLGEDAVIENNYRGNTLHCSTATGTFDLVIRVYNGSLAFRYVCKRLPKRPVRLLAELTEVNLAGRHRIYQYHEESVFRSLLVDSLNGISDLPSTLVSDVPGYISIGEADNRNYTKCVLVHGRRPNSLAFHFYVDTIYRDQQVSSIRTDSVIMFRDSLISPWRTVSYSKTAIGLHNFSQLNLKLVSPSDHKVPLNVKPGKVFRVPINTQGALDGVDFASKMNFQYILIDAGWYGAEFRTISDPTKPIPGFELEQIIAHARQKGIGVILYVNYVGLKAKIDTLLPLYKKWGVSGIKFGFVDGGTQKGLTWLDTAMKKVNDYGFVLNVHDHYKPTGLSRRYPFVLSSEGIRGDENSPDAFHTTVLPFTRFLAGAADFTFCYPNKFNSYSKNVKVSKAQQLALTVIYFDPLQAIFWYGRSQDYQDDTEIAFFRYVPTVWDESRYMAGEIAEGISVARRKGSEWYLGSAAGLQPWKGKFRLGFLDKNKRYTATVYEDDGTGGIRTRTINVKYNDIYLVSLNGKDGQAVIIRPGH</sequence>
<evidence type="ECO:0000256" key="2">
    <source>
        <dbReference type="ARBA" id="ARBA00011245"/>
    </source>
</evidence>
<name>A0ABV6LF78_9SPHI</name>
<evidence type="ECO:0000259" key="5">
    <source>
        <dbReference type="Pfam" id="PF14508"/>
    </source>
</evidence>
<keyword evidence="8" id="KW-1185">Reference proteome</keyword>
<comment type="subunit">
    <text evidence="2">Monomer.</text>
</comment>
<feature type="domain" description="Glycosyl-hydrolase 97 C-terminal oligomerisation" evidence="6">
    <location>
        <begin position="540"/>
        <end position="631"/>
    </location>
</feature>
<dbReference type="InterPro" id="IPR017853">
    <property type="entry name" value="GH"/>
</dbReference>
<keyword evidence="3" id="KW-0106">Calcium</keyword>
<dbReference type="Pfam" id="PF14508">
    <property type="entry name" value="GH97_N"/>
    <property type="match status" value="1"/>
</dbReference>
<dbReference type="Gene3D" id="2.70.98.10">
    <property type="match status" value="1"/>
</dbReference>
<protein>
    <submittedName>
        <fullName evidence="7">Glycoside hydrolase family 97 catalytic domain-containing protein</fullName>
    </submittedName>
</protein>
<dbReference type="InterPro" id="IPR029483">
    <property type="entry name" value="GH97_C"/>
</dbReference>
<dbReference type="EMBL" id="JBHLTS010000077">
    <property type="protein sequence ID" value="MFC0518089.1"/>
    <property type="molecule type" value="Genomic_DNA"/>
</dbReference>
<evidence type="ECO:0000259" key="4">
    <source>
        <dbReference type="Pfam" id="PF10566"/>
    </source>
</evidence>
<comment type="cofactor">
    <cofactor evidence="1">
        <name>Ca(2+)</name>
        <dbReference type="ChEBI" id="CHEBI:29108"/>
    </cofactor>
</comment>
<reference evidence="7 8" key="1">
    <citation type="submission" date="2024-09" db="EMBL/GenBank/DDBJ databases">
        <authorList>
            <person name="Sun Q."/>
            <person name="Mori K."/>
        </authorList>
    </citation>
    <scope>NUCLEOTIDE SEQUENCE [LARGE SCALE GENOMIC DNA]</scope>
    <source>
        <strain evidence="7 8">NCAIM B.02415</strain>
    </source>
</reference>
<dbReference type="Gene3D" id="3.20.20.70">
    <property type="entry name" value="Aldolase class I"/>
    <property type="match status" value="1"/>
</dbReference>
<evidence type="ECO:0000313" key="7">
    <source>
        <dbReference type="EMBL" id="MFC0518089.1"/>
    </source>
</evidence>
<dbReference type="InterPro" id="IPR014718">
    <property type="entry name" value="GH-type_carb-bd"/>
</dbReference>
<feature type="domain" description="Glycosyl-hydrolase 97 catalytic" evidence="4">
    <location>
        <begin position="307"/>
        <end position="453"/>
    </location>
</feature>
<dbReference type="InterPro" id="IPR013785">
    <property type="entry name" value="Aldolase_TIM"/>
</dbReference>